<dbReference type="EMBL" id="WHWB01034793">
    <property type="protein sequence ID" value="KAJ7404005.1"/>
    <property type="molecule type" value="Genomic_DNA"/>
</dbReference>
<evidence type="ECO:0000313" key="2">
    <source>
        <dbReference type="Proteomes" id="UP001145742"/>
    </source>
</evidence>
<name>A0ABQ9CLC2_9PASS</name>
<reference evidence="1" key="1">
    <citation type="submission" date="2019-10" db="EMBL/GenBank/DDBJ databases">
        <authorList>
            <person name="Soares A.E.R."/>
            <person name="Aleixo A."/>
            <person name="Schneider P."/>
            <person name="Miyaki C.Y."/>
            <person name="Schneider M.P."/>
            <person name="Mello C."/>
            <person name="Vasconcelos A.T.R."/>
        </authorList>
    </citation>
    <scope>NUCLEOTIDE SEQUENCE</scope>
    <source>
        <tissue evidence="1">Muscle</tissue>
    </source>
</reference>
<accession>A0ABQ9CLC2</accession>
<keyword evidence="2" id="KW-1185">Reference proteome</keyword>
<comment type="caution">
    <text evidence="1">The sequence shown here is derived from an EMBL/GenBank/DDBJ whole genome shotgun (WGS) entry which is preliminary data.</text>
</comment>
<evidence type="ECO:0000313" key="1">
    <source>
        <dbReference type="EMBL" id="KAJ7404005.1"/>
    </source>
</evidence>
<organism evidence="1 2">
    <name type="scientific">Willisornis vidua</name>
    <name type="common">Xingu scale-backed antbird</name>
    <dbReference type="NCBI Taxonomy" id="1566151"/>
    <lineage>
        <taxon>Eukaryota</taxon>
        <taxon>Metazoa</taxon>
        <taxon>Chordata</taxon>
        <taxon>Craniata</taxon>
        <taxon>Vertebrata</taxon>
        <taxon>Euteleostomi</taxon>
        <taxon>Archelosauria</taxon>
        <taxon>Archosauria</taxon>
        <taxon>Dinosauria</taxon>
        <taxon>Saurischia</taxon>
        <taxon>Theropoda</taxon>
        <taxon>Coelurosauria</taxon>
        <taxon>Aves</taxon>
        <taxon>Neognathae</taxon>
        <taxon>Neoaves</taxon>
        <taxon>Telluraves</taxon>
        <taxon>Australaves</taxon>
        <taxon>Passeriformes</taxon>
        <taxon>Thamnophilidae</taxon>
        <taxon>Willisornis</taxon>
    </lineage>
</organism>
<proteinExistence type="predicted"/>
<protein>
    <submittedName>
        <fullName evidence="1">Uncharacterized protein</fullName>
    </submittedName>
</protein>
<dbReference type="Proteomes" id="UP001145742">
    <property type="component" value="Unassembled WGS sequence"/>
</dbReference>
<gene>
    <name evidence="1" type="ORF">WISP_147679</name>
</gene>
<sequence length="197" mass="22108">MRFNKTKCKVLHLGWGNPQSSLEDEQMESSPAKEDLVVLGDDRLDMSWHCAFAAQKAKHALGCSTSSMSNSVREMILSCYSTHEIPPRVLHPSLGSPAQEGHRPLGVSSEEATKTIRGMEHLSHKEGMRELGLCSLEKRKLQSDVIAAFQSLKGTYREDGARPFRSDRTRGNGFKLKAIRFRLDIQKIFCTAKVVRH</sequence>